<proteinExistence type="predicted"/>
<evidence type="ECO:0008006" key="3">
    <source>
        <dbReference type="Google" id="ProtNLM"/>
    </source>
</evidence>
<dbReference type="NCBIfam" id="TIGR03696">
    <property type="entry name" value="Rhs_assc_core"/>
    <property type="match status" value="1"/>
</dbReference>
<dbReference type="KEGG" id="pory:EJA05_23365"/>
<organism evidence="1 2">
    <name type="scientific">Pseudomonas entomophila</name>
    <dbReference type="NCBI Taxonomy" id="312306"/>
    <lineage>
        <taxon>Bacteria</taxon>
        <taxon>Pseudomonadati</taxon>
        <taxon>Pseudomonadota</taxon>
        <taxon>Gammaproteobacteria</taxon>
        <taxon>Pseudomonadales</taxon>
        <taxon>Pseudomonadaceae</taxon>
        <taxon>Pseudomonas</taxon>
    </lineage>
</organism>
<dbReference type="AlphaFoldDB" id="A0A3Q8U404"/>
<dbReference type="InterPro" id="IPR022385">
    <property type="entry name" value="Rhs_assc_core"/>
</dbReference>
<dbReference type="PANTHER" id="PTHR32305:SF15">
    <property type="entry name" value="PROTEIN RHSA-RELATED"/>
    <property type="match status" value="1"/>
</dbReference>
<protein>
    <recommendedName>
        <fullName evidence="3">RHS repeat-associated core domain-containing protein</fullName>
    </recommendedName>
</protein>
<reference evidence="1 2" key="1">
    <citation type="submission" date="2018-12" db="EMBL/GenBank/DDBJ databases">
        <authorList>
            <person name="Li S."/>
            <person name="Yang R."/>
            <person name="Chen G."/>
            <person name="Zou L."/>
            <person name="Zhang C."/>
            <person name="Chen Y."/>
            <person name="Liu Z."/>
            <person name="Li Y."/>
            <person name="Yan Y."/>
            <person name="Huang M."/>
            <person name="Chen T."/>
        </authorList>
    </citation>
    <scope>NUCLEOTIDE SEQUENCE [LARGE SCALE GENOMIC DNA]</scope>
    <source>
        <strain evidence="1 2">1257</strain>
    </source>
</reference>
<dbReference type="Proteomes" id="UP000268230">
    <property type="component" value="Chromosome"/>
</dbReference>
<dbReference type="Gene3D" id="2.180.10.10">
    <property type="entry name" value="RHS repeat-associated core"/>
    <property type="match status" value="1"/>
</dbReference>
<dbReference type="EMBL" id="CP034338">
    <property type="protein sequence ID" value="AZL70487.1"/>
    <property type="molecule type" value="Genomic_DNA"/>
</dbReference>
<dbReference type="OrthoDB" id="5862074at2"/>
<accession>A0A3Q8U404</accession>
<evidence type="ECO:0000313" key="2">
    <source>
        <dbReference type="Proteomes" id="UP000268230"/>
    </source>
</evidence>
<name>A0A3Q8U404_9PSED</name>
<evidence type="ECO:0000313" key="1">
    <source>
        <dbReference type="EMBL" id="AZL70487.1"/>
    </source>
</evidence>
<dbReference type="PANTHER" id="PTHR32305">
    <property type="match status" value="1"/>
</dbReference>
<gene>
    <name evidence="1" type="ORF">EJA05_23365</name>
</gene>
<dbReference type="InterPro" id="IPR050708">
    <property type="entry name" value="T6SS_VgrG/RHS"/>
</dbReference>
<sequence length="817" mass="87647">MTTDTLILGRQTFDGLGRQRSVQVAGRSTHYHYRAGQLPPSANTLADGKRVAFTYEPQLGNALLGSHAEGATQQRLDYHPTLGLPCTASGELGSQHWSFDAAGLPLRDAWQVDGEEHSTQWRYSLNGLLLGFTDSGAVEHQRQHDGFGRLSVLKVGEVTTTFAYDAFSRLDTLTTQDPVADRRLTRKTTYDSLGREHRNTFTVVQDGNPRTFTQTLAYSGLDQLISRTWHDGEQQGEETFAYDLRGRLVLYRADLHAAPQAPFGNRVVEQRFSFNALNGHTQIISAFADGSRDEARFSYAAHDPTQVVSITHTHPSWPERIDLTYDACGRLIADSLGRQLAWDAHERLARVQLDGQTCEYRYDASGHLCDRVLDGQLDRSFFSADQLTHAQQSGQRHGLVGDGASLFAINHPGAATTLLGCDGQGSVRLEVDDDVRQRRYTAHGCGPDGSAVSRFGFTGERQEPLTNWLIPGGYRPYDPLLMIFLAPDSESPFGRGGINAYAYCGGDPVNRIDPDGHSWMSWTLAGIGLAMGAAASLASLGSAAPAVAAVLAGGLGALSANSALAIGTAALSAVSLGTGAAGAALQTSDADSKAASVLGWISLGAGIASAVTGMAPAAAKWAAGLANSSGRAASKLAQFKPYRIGPGDGQRPATVLFGRAKDSSDVAFIPNLYAENTAAFVTHGHPLGMLMNAQGQADDAINIARNLIAPRLAEMGYPAEQKIVLLACWGGKSGAAQKIANELRRPVEAYNQKIFLRGAAALQMPRTYEPLWNKGFNNIPVYKPSLASRAWSRLHGHFPAFADKPYSVASSKLYHPG</sequence>